<dbReference type="RefSeq" id="WP_174018858.1">
    <property type="nucleotide sequence ID" value="NZ_JAAMAW010000021.1"/>
</dbReference>
<gene>
    <name evidence="3" type="ORF">G6M46_16530</name>
</gene>
<dbReference type="Proteomes" id="UP000702952">
    <property type="component" value="Unassembled WGS sequence"/>
</dbReference>
<feature type="region of interest" description="Disordered" evidence="1">
    <location>
        <begin position="260"/>
        <end position="313"/>
    </location>
</feature>
<evidence type="ECO:0000313" key="4">
    <source>
        <dbReference type="Proteomes" id="UP000702952"/>
    </source>
</evidence>
<keyword evidence="2" id="KW-0472">Membrane</keyword>
<comment type="caution">
    <text evidence="3">The sequence shown here is derived from an EMBL/GenBank/DDBJ whole genome shotgun (WGS) entry which is preliminary data.</text>
</comment>
<evidence type="ECO:0008006" key="5">
    <source>
        <dbReference type="Google" id="ProtNLM"/>
    </source>
</evidence>
<feature type="compositionally biased region" description="Gly residues" evidence="1">
    <location>
        <begin position="262"/>
        <end position="272"/>
    </location>
</feature>
<keyword evidence="2" id="KW-1133">Transmembrane helix</keyword>
<protein>
    <recommendedName>
        <fullName evidence="5">Collagen-like protein</fullName>
    </recommendedName>
</protein>
<name>A0AA44J9U3_AGRTU</name>
<dbReference type="AlphaFoldDB" id="A0AA44J9U3"/>
<evidence type="ECO:0000313" key="3">
    <source>
        <dbReference type="EMBL" id="NTC29741.1"/>
    </source>
</evidence>
<sequence length="399" mass="39777">MGLLEFLNLAYSKVPRQTGVALAGTVLFALAALVLGWIKDYGLGLTLAVVIAILILGVVGSAVATVAVKGAGKFLTWAISALFILVLTLCITSVFFGWPKNGAIFIARLTGAPIILSQITPSEPAISIASSRTVAIQDLVDSVRRPVKGTDETSRAEELSARPRLNVSGTLEMAAGESRTLALSTLNLNDGQIVTNGGDLLIEVNDLISDNGTIRSFPDPIKAATQGEGKSGGKVTIVVHNEITGRLNVQLLGQNGANGADGAKGGTGGKGASGDNSASGVVDCRRGPGRGRTGSSGLAGGTAQNGFKGGDGGILEIRAPSGVSVDDAIVSKLSPGRGGSPGKPGEGGDGGPGGDGGGSSGLCRGEGSTGETGPKGPEGQAGIAGPDGNPGQRIIKQIK</sequence>
<accession>A0AA44J9U3</accession>
<evidence type="ECO:0000256" key="2">
    <source>
        <dbReference type="SAM" id="Phobius"/>
    </source>
</evidence>
<keyword evidence="2" id="KW-0812">Transmembrane</keyword>
<dbReference type="EMBL" id="JAAMAY010000027">
    <property type="protein sequence ID" value="NTC29741.1"/>
    <property type="molecule type" value="Genomic_DNA"/>
</dbReference>
<reference evidence="3" key="1">
    <citation type="journal article" date="2020" name="Science">
        <title>Unexpected conservation and global transmission of agrobacterial virulence plasmids.</title>
        <authorList>
            <person name="Weisberg A.J."/>
            <person name="Davis E.W. 2nd"/>
            <person name="Tabima J."/>
            <person name="Belcher M.S."/>
            <person name="Miller M."/>
            <person name="Kuo C.H."/>
            <person name="Loper J.E."/>
            <person name="Grunwald N.J."/>
            <person name="Putnam M.L."/>
            <person name="Chang J.H."/>
        </authorList>
    </citation>
    <scope>NUCLEOTIDE SEQUENCE</scope>
    <source>
        <strain evidence="3">17-1853-1a</strain>
    </source>
</reference>
<feature type="transmembrane region" description="Helical" evidence="2">
    <location>
        <begin position="45"/>
        <end position="68"/>
    </location>
</feature>
<organism evidence="3 4">
    <name type="scientific">Agrobacterium tumefaciens</name>
    <dbReference type="NCBI Taxonomy" id="358"/>
    <lineage>
        <taxon>Bacteria</taxon>
        <taxon>Pseudomonadati</taxon>
        <taxon>Pseudomonadota</taxon>
        <taxon>Alphaproteobacteria</taxon>
        <taxon>Hyphomicrobiales</taxon>
        <taxon>Rhizobiaceae</taxon>
        <taxon>Rhizobium/Agrobacterium group</taxon>
        <taxon>Agrobacterium</taxon>
        <taxon>Agrobacterium tumefaciens complex</taxon>
    </lineage>
</organism>
<proteinExistence type="predicted"/>
<feature type="compositionally biased region" description="Gly residues" evidence="1">
    <location>
        <begin position="290"/>
        <end position="300"/>
    </location>
</feature>
<feature type="compositionally biased region" description="Gly residues" evidence="1">
    <location>
        <begin position="336"/>
        <end position="360"/>
    </location>
</feature>
<feature type="transmembrane region" description="Helical" evidence="2">
    <location>
        <begin position="20"/>
        <end position="38"/>
    </location>
</feature>
<feature type="region of interest" description="Disordered" evidence="1">
    <location>
        <begin position="330"/>
        <end position="399"/>
    </location>
</feature>
<feature type="transmembrane region" description="Helical" evidence="2">
    <location>
        <begin position="74"/>
        <end position="98"/>
    </location>
</feature>
<evidence type="ECO:0000256" key="1">
    <source>
        <dbReference type="SAM" id="MobiDB-lite"/>
    </source>
</evidence>